<comment type="caution">
    <text evidence="1">The sequence shown here is derived from an EMBL/GenBank/DDBJ whole genome shotgun (WGS) entry which is preliminary data.</text>
</comment>
<organism evidence="1 2">
    <name type="scientific">Marivirga lumbricoides</name>
    <dbReference type="NCBI Taxonomy" id="1046115"/>
    <lineage>
        <taxon>Bacteria</taxon>
        <taxon>Pseudomonadati</taxon>
        <taxon>Bacteroidota</taxon>
        <taxon>Cytophagia</taxon>
        <taxon>Cytophagales</taxon>
        <taxon>Marivirgaceae</taxon>
        <taxon>Marivirga</taxon>
    </lineage>
</organism>
<evidence type="ECO:0000313" key="1">
    <source>
        <dbReference type="EMBL" id="PTB88337.1"/>
    </source>
</evidence>
<dbReference type="AlphaFoldDB" id="A0A2T4D3F2"/>
<sequence>LEEYGGHLFNKQEFQMLSRLLMDLPTSKIIASKKLLFLAAITFGQVGYIIEADYYLNRCFNFIKDFDQETHELLEFTKYRNDFIKGDIDYKSFSKEMEVLRKNSINTLNTLTFEINIIYLQLLDQFNKQEPDHSVAEVIQKLFQKIENAPLEEHSKQLLKLFQSENLHIYGS</sequence>
<evidence type="ECO:0000313" key="2">
    <source>
        <dbReference type="Proteomes" id="UP000240608"/>
    </source>
</evidence>
<feature type="non-terminal residue" evidence="1">
    <location>
        <position position="1"/>
    </location>
</feature>
<reference evidence="1 2" key="1">
    <citation type="submission" date="2018-03" db="EMBL/GenBank/DDBJ databases">
        <title>Cross-interface Injection: A General Nanoliter Liquid Handling Method Applied to Single Cells Genome Amplification Automated Nanoliter Liquid Handling Applied to Single Cell Multiple Displacement Amplification.</title>
        <authorList>
            <person name="Yun J."/>
            <person name="Xu P."/>
            <person name="Xu J."/>
            <person name="Dai X."/>
            <person name="Wang Y."/>
            <person name="Zheng X."/>
            <person name="Cao C."/>
            <person name="Yi Q."/>
            <person name="Zhu Y."/>
            <person name="Wang L."/>
            <person name="Dong Z."/>
            <person name="Huang Y."/>
            <person name="Huang L."/>
            <person name="Du W."/>
        </authorList>
    </citation>
    <scope>NUCLEOTIDE SEQUENCE [LARGE SCALE GENOMIC DNA]</scope>
    <source>
        <strain evidence="1 2">Z-D1-2</strain>
    </source>
</reference>
<name>A0A2T4D3F2_9BACT</name>
<gene>
    <name evidence="1" type="ORF">C9994_17835</name>
</gene>
<protein>
    <submittedName>
        <fullName evidence="1">Uncharacterized protein</fullName>
    </submittedName>
</protein>
<dbReference type="EMBL" id="PYVU01000760">
    <property type="protein sequence ID" value="PTB88337.1"/>
    <property type="molecule type" value="Genomic_DNA"/>
</dbReference>
<accession>A0A2T4D3F2</accession>
<proteinExistence type="predicted"/>
<dbReference type="Proteomes" id="UP000240608">
    <property type="component" value="Unassembled WGS sequence"/>
</dbReference>
<feature type="non-terminal residue" evidence="1">
    <location>
        <position position="172"/>
    </location>
</feature>